<sequence>MYSAVRKLFFTDCQCAREPLKTYEELFAKLDTNKDGKVDVSELRAGLAAMGIQTGNAAAQKIVSSGDRDHDDRLDFKEFTKYLKDHEKKLRLTFKSLDKNKDGQIDYMEIKQSFADLGLDISKEDAEKILQRYFSLYLLSCGLGCLSRSVTAFCEFLDAKKVQLVMKV</sequence>
<evidence type="ECO:0000313" key="9">
    <source>
        <dbReference type="Proteomes" id="UP001434883"/>
    </source>
</evidence>
<dbReference type="EMBL" id="JAHRIN010077776">
    <property type="protein sequence ID" value="MEQ2218895.1"/>
    <property type="molecule type" value="Genomic_DNA"/>
</dbReference>
<dbReference type="SMART" id="SM00054">
    <property type="entry name" value="EFh"/>
    <property type="match status" value="3"/>
</dbReference>
<dbReference type="PANTHER" id="PTHR23048:SF0">
    <property type="entry name" value="CALMODULIN LIKE 3"/>
    <property type="match status" value="1"/>
</dbReference>
<evidence type="ECO:0000313" key="8">
    <source>
        <dbReference type="EMBL" id="MEQ2218895.1"/>
    </source>
</evidence>
<keyword evidence="3" id="KW-0479">Metal-binding</keyword>
<dbReference type="Pfam" id="PF13499">
    <property type="entry name" value="EF-hand_7"/>
    <property type="match status" value="1"/>
</dbReference>
<dbReference type="PANTHER" id="PTHR23048">
    <property type="entry name" value="MYOSIN LIGHT CHAIN 1, 3"/>
    <property type="match status" value="1"/>
</dbReference>
<dbReference type="PROSITE" id="PS50222">
    <property type="entry name" value="EF_HAND_2"/>
    <property type="match status" value="2"/>
</dbReference>
<dbReference type="InterPro" id="IPR002048">
    <property type="entry name" value="EF_hand_dom"/>
</dbReference>
<dbReference type="InterPro" id="IPR050230">
    <property type="entry name" value="CALM/Myosin/TropC-like"/>
</dbReference>
<evidence type="ECO:0000259" key="7">
    <source>
        <dbReference type="PROSITE" id="PS50222"/>
    </source>
</evidence>
<evidence type="ECO:0000256" key="3">
    <source>
        <dbReference type="ARBA" id="ARBA00022723"/>
    </source>
</evidence>
<organism evidence="8 9">
    <name type="scientific">Xenoophorus captivus</name>
    <dbReference type="NCBI Taxonomy" id="1517983"/>
    <lineage>
        <taxon>Eukaryota</taxon>
        <taxon>Metazoa</taxon>
        <taxon>Chordata</taxon>
        <taxon>Craniata</taxon>
        <taxon>Vertebrata</taxon>
        <taxon>Euteleostomi</taxon>
        <taxon>Actinopterygii</taxon>
        <taxon>Neopterygii</taxon>
        <taxon>Teleostei</taxon>
        <taxon>Neoteleostei</taxon>
        <taxon>Acanthomorphata</taxon>
        <taxon>Ovalentaria</taxon>
        <taxon>Atherinomorphae</taxon>
        <taxon>Cyprinodontiformes</taxon>
        <taxon>Goodeidae</taxon>
        <taxon>Xenoophorus</taxon>
    </lineage>
</organism>
<keyword evidence="5" id="KW-0106">Calcium</keyword>
<evidence type="ECO:0000256" key="2">
    <source>
        <dbReference type="ARBA" id="ARBA00022481"/>
    </source>
</evidence>
<dbReference type="Pfam" id="PF13202">
    <property type="entry name" value="EF-hand_5"/>
    <property type="match status" value="1"/>
</dbReference>
<keyword evidence="4" id="KW-0677">Repeat</keyword>
<evidence type="ECO:0000256" key="1">
    <source>
        <dbReference type="ARBA" id="ARBA00009763"/>
    </source>
</evidence>
<evidence type="ECO:0000256" key="4">
    <source>
        <dbReference type="ARBA" id="ARBA00022737"/>
    </source>
</evidence>
<comment type="caution">
    <text evidence="8">The sequence shown here is derived from an EMBL/GenBank/DDBJ whole genome shotgun (WGS) entry which is preliminary data.</text>
</comment>
<gene>
    <name evidence="8" type="ORF">XENOCAPTIV_009612</name>
</gene>
<evidence type="ECO:0000256" key="5">
    <source>
        <dbReference type="ARBA" id="ARBA00022837"/>
    </source>
</evidence>
<keyword evidence="2" id="KW-0488">Methylation</keyword>
<accession>A0ABV0SEB7</accession>
<comment type="similarity">
    <text evidence="1">Belongs to the calmodulin family.</text>
</comment>
<dbReference type="InterPro" id="IPR018247">
    <property type="entry name" value="EF_Hand_1_Ca_BS"/>
</dbReference>
<protein>
    <recommendedName>
        <fullName evidence="7">EF-hand domain-containing protein</fullName>
    </recommendedName>
</protein>
<dbReference type="PROSITE" id="PS00018">
    <property type="entry name" value="EF_HAND_1"/>
    <property type="match status" value="2"/>
</dbReference>
<dbReference type="Gene3D" id="1.10.238.10">
    <property type="entry name" value="EF-hand"/>
    <property type="match status" value="1"/>
</dbReference>
<dbReference type="Proteomes" id="UP001434883">
    <property type="component" value="Unassembled WGS sequence"/>
</dbReference>
<feature type="domain" description="EF-hand" evidence="7">
    <location>
        <begin position="85"/>
        <end position="120"/>
    </location>
</feature>
<reference evidence="8 9" key="1">
    <citation type="submission" date="2021-06" db="EMBL/GenBank/DDBJ databases">
        <authorList>
            <person name="Palmer J.M."/>
        </authorList>
    </citation>
    <scope>NUCLEOTIDE SEQUENCE [LARGE SCALE GENOMIC DNA]</scope>
    <source>
        <strain evidence="8 9">XC_2019</strain>
        <tissue evidence="8">Muscle</tissue>
    </source>
</reference>
<dbReference type="SUPFAM" id="SSF47473">
    <property type="entry name" value="EF-hand"/>
    <property type="match status" value="1"/>
</dbReference>
<proteinExistence type="inferred from homology"/>
<evidence type="ECO:0000256" key="6">
    <source>
        <dbReference type="ARBA" id="ARBA00037485"/>
    </source>
</evidence>
<dbReference type="InterPro" id="IPR011992">
    <property type="entry name" value="EF-hand-dom_pair"/>
</dbReference>
<keyword evidence="9" id="KW-1185">Reference proteome</keyword>
<feature type="domain" description="EF-hand" evidence="7">
    <location>
        <begin position="18"/>
        <end position="53"/>
    </location>
</feature>
<comment type="function">
    <text evidence="6">Calmodulin acts as part of a calcium signal transduction pathway by mediating the control of a large number of enzymes, ion channels, aquaporins and other proteins through calcium-binding. Calcium-binding is required for the activation of calmodulin. Among the enzymes to be stimulated by the calmodulin-calcium complex are a number of protein kinases, such as myosin light-chain kinases and calmodulin-dependent protein kinase type II (CaMK2), and phosphatases.</text>
</comment>
<name>A0ABV0SEB7_9TELE</name>